<dbReference type="NCBIfam" id="NF009295">
    <property type="entry name" value="PRK12652.1"/>
    <property type="match status" value="1"/>
</dbReference>
<sequence>MGDDVAPPGLLVPVKRSVTLRKTVAYAIEEAARHGTDEDPVPVHFVFLATWRDEDPGTDAEKKGAQKLLERITLWANEDQSEFGAKSSVSVSTTTLGGEAYLFDPADYAKILATYASEHELDRVIVDPEYSLVGHTTLVQPLEYELTRTSLRVDEAPVERPTRRNRLTGRTSKGRFIALFGTSFLFYQLLGGFTNFIGPGVFDIVTGAITALVVALTLSNISFYREPTLASSPKRLARGLIYVPYLLFEIIKSNLIVAKVILDPRMPIDPRMTKVKMYVGSGLPLMTLANSITLTPGTVTVRANDQDLYVHSLLPAARDGLFDGDLEKWVRFVFYGRSAARFPSPRERGDTEVLQEPVATDGGHIETTDDAHTDTTEDEQ</sequence>
<proteinExistence type="predicted"/>
<accession>A0AAE3G2E1</accession>
<name>A0AAE3G2E1_9EURY</name>
<feature type="transmembrane region" description="Helical" evidence="7">
    <location>
        <begin position="176"/>
        <end position="198"/>
    </location>
</feature>
<dbReference type="EMBL" id="JAKRVX010000011">
    <property type="protein sequence ID" value="MCL9818419.1"/>
    <property type="molecule type" value="Genomic_DNA"/>
</dbReference>
<keyword evidence="2" id="KW-1003">Cell membrane</keyword>
<evidence type="ECO:0000256" key="3">
    <source>
        <dbReference type="ARBA" id="ARBA00022692"/>
    </source>
</evidence>
<gene>
    <name evidence="8" type="ORF">AArcSt2_15880</name>
</gene>
<keyword evidence="4 7" id="KW-1133">Transmembrane helix</keyword>
<dbReference type="RefSeq" id="WP_250586116.1">
    <property type="nucleotide sequence ID" value="NZ_JAKRVX010000011.1"/>
</dbReference>
<evidence type="ECO:0000256" key="6">
    <source>
        <dbReference type="SAM" id="MobiDB-lite"/>
    </source>
</evidence>
<evidence type="ECO:0000256" key="2">
    <source>
        <dbReference type="ARBA" id="ARBA00022475"/>
    </source>
</evidence>
<protein>
    <submittedName>
        <fullName evidence="8">Monovalent cation/H+ antiporter subunit E</fullName>
    </submittedName>
</protein>
<evidence type="ECO:0000313" key="8">
    <source>
        <dbReference type="EMBL" id="MCL9818419.1"/>
    </source>
</evidence>
<keyword evidence="5 7" id="KW-0472">Membrane</keyword>
<dbReference type="InterPro" id="IPR002758">
    <property type="entry name" value="Cation_antiport_E"/>
</dbReference>
<dbReference type="PANTHER" id="PTHR34584">
    <property type="entry name" value="NA(+)/H(+) ANTIPORTER SUBUNIT E1"/>
    <property type="match status" value="1"/>
</dbReference>
<feature type="transmembrane region" description="Helical" evidence="7">
    <location>
        <begin position="204"/>
        <end position="224"/>
    </location>
</feature>
<reference evidence="8" key="1">
    <citation type="journal article" date="2022" name="Syst. Appl. Microbiol.">
        <title>Natronocalculus amylovorans gen. nov., sp. nov., and Natranaeroarchaeum aerophilus sp. nov., dominant culturable amylolytic natronoarchaea from hypersaline soda lakes in southwestern Siberia.</title>
        <authorList>
            <person name="Sorokin D.Y."/>
            <person name="Elcheninov A.G."/>
            <person name="Khizhniak T.V."/>
            <person name="Koenen M."/>
            <person name="Bale N.J."/>
            <person name="Damste J.S.S."/>
            <person name="Kublanov I.V."/>
        </authorList>
    </citation>
    <scope>NUCLEOTIDE SEQUENCE</scope>
    <source>
        <strain evidence="8">AArc-St2</strain>
    </source>
</reference>
<keyword evidence="9" id="KW-1185">Reference proteome</keyword>
<feature type="transmembrane region" description="Helical" evidence="7">
    <location>
        <begin position="236"/>
        <end position="262"/>
    </location>
</feature>
<evidence type="ECO:0000256" key="5">
    <source>
        <dbReference type="ARBA" id="ARBA00023136"/>
    </source>
</evidence>
<evidence type="ECO:0000256" key="7">
    <source>
        <dbReference type="SAM" id="Phobius"/>
    </source>
</evidence>
<evidence type="ECO:0000313" key="9">
    <source>
        <dbReference type="Proteomes" id="UP001203207"/>
    </source>
</evidence>
<organism evidence="8 9">
    <name type="scientific">Natronocalculus amylovorans</name>
    <dbReference type="NCBI Taxonomy" id="2917812"/>
    <lineage>
        <taxon>Archaea</taxon>
        <taxon>Methanobacteriati</taxon>
        <taxon>Methanobacteriota</taxon>
        <taxon>Stenosarchaea group</taxon>
        <taxon>Halobacteria</taxon>
        <taxon>Halobacteriales</taxon>
        <taxon>Haloferacaceae</taxon>
        <taxon>Natronocalculus</taxon>
    </lineage>
</organism>
<dbReference type="GO" id="GO:0008324">
    <property type="term" value="F:monoatomic cation transmembrane transporter activity"/>
    <property type="evidence" value="ECO:0007669"/>
    <property type="project" value="InterPro"/>
</dbReference>
<feature type="region of interest" description="Disordered" evidence="6">
    <location>
        <begin position="343"/>
        <end position="380"/>
    </location>
</feature>
<reference evidence="8" key="2">
    <citation type="submission" date="2022-02" db="EMBL/GenBank/DDBJ databases">
        <authorList>
            <person name="Elcheninov A.G."/>
            <person name="Sorokin D.Y."/>
            <person name="Kublanov I.V."/>
        </authorList>
    </citation>
    <scope>NUCLEOTIDE SEQUENCE</scope>
    <source>
        <strain evidence="8">AArc-St2</strain>
    </source>
</reference>
<dbReference type="GO" id="GO:0005886">
    <property type="term" value="C:plasma membrane"/>
    <property type="evidence" value="ECO:0007669"/>
    <property type="project" value="UniProtKB-SubCell"/>
</dbReference>
<dbReference type="PANTHER" id="PTHR34584:SF1">
    <property type="entry name" value="NA(+)_H(+) ANTIPORTER SUBUNIT E1"/>
    <property type="match status" value="1"/>
</dbReference>
<evidence type="ECO:0000256" key="1">
    <source>
        <dbReference type="ARBA" id="ARBA00004651"/>
    </source>
</evidence>
<dbReference type="Proteomes" id="UP001203207">
    <property type="component" value="Unassembled WGS sequence"/>
</dbReference>
<evidence type="ECO:0000256" key="4">
    <source>
        <dbReference type="ARBA" id="ARBA00022989"/>
    </source>
</evidence>
<feature type="compositionally biased region" description="Basic and acidic residues" evidence="6">
    <location>
        <begin position="363"/>
        <end position="380"/>
    </location>
</feature>
<dbReference type="Pfam" id="PF01899">
    <property type="entry name" value="MNHE"/>
    <property type="match status" value="1"/>
</dbReference>
<comment type="caution">
    <text evidence="8">The sequence shown here is derived from an EMBL/GenBank/DDBJ whole genome shotgun (WGS) entry which is preliminary data.</text>
</comment>
<comment type="subcellular location">
    <subcellularLocation>
        <location evidence="1">Cell membrane</location>
        <topology evidence="1">Multi-pass membrane protein</topology>
    </subcellularLocation>
</comment>
<keyword evidence="3 7" id="KW-0812">Transmembrane</keyword>
<dbReference type="AlphaFoldDB" id="A0AAE3G2E1"/>